<keyword evidence="2 5" id="KW-0472">Membrane</keyword>
<evidence type="ECO:0000256" key="3">
    <source>
        <dbReference type="ARBA" id="ARBA00023237"/>
    </source>
</evidence>
<dbReference type="Gene3D" id="3.30.1330.60">
    <property type="entry name" value="OmpA-like domain"/>
    <property type="match status" value="1"/>
</dbReference>
<evidence type="ECO:0000256" key="5">
    <source>
        <dbReference type="PROSITE-ProRule" id="PRU00473"/>
    </source>
</evidence>
<reference evidence="8" key="1">
    <citation type="submission" date="2020-10" db="EMBL/GenBank/DDBJ databases">
        <authorList>
            <person name="Gilroy R."/>
        </authorList>
    </citation>
    <scope>NUCLEOTIDE SEQUENCE</scope>
    <source>
        <strain evidence="8">D3-1215</strain>
    </source>
</reference>
<dbReference type="Gene3D" id="2.120.10.30">
    <property type="entry name" value="TolB, C-terminal domain"/>
    <property type="match status" value="1"/>
</dbReference>
<dbReference type="GO" id="GO:0009279">
    <property type="term" value="C:cell outer membrane"/>
    <property type="evidence" value="ECO:0007669"/>
    <property type="project" value="UniProtKB-SubCell"/>
</dbReference>
<dbReference type="AlphaFoldDB" id="A0A9D9EFC2"/>
<dbReference type="PANTHER" id="PTHR30329">
    <property type="entry name" value="STATOR ELEMENT OF FLAGELLAR MOTOR COMPLEX"/>
    <property type="match status" value="1"/>
</dbReference>
<dbReference type="InterPro" id="IPR006665">
    <property type="entry name" value="OmpA-like"/>
</dbReference>
<evidence type="ECO:0000256" key="4">
    <source>
        <dbReference type="PROSITE-ProRule" id="PRU00339"/>
    </source>
</evidence>
<organism evidence="8 9">
    <name type="scientific">Candidatus Enterocola intestinipullorum</name>
    <dbReference type="NCBI Taxonomy" id="2840783"/>
    <lineage>
        <taxon>Bacteria</taxon>
        <taxon>Pseudomonadati</taxon>
        <taxon>Bacteroidota</taxon>
        <taxon>Bacteroidia</taxon>
        <taxon>Bacteroidales</taxon>
        <taxon>Candidatus Enterocola</taxon>
    </lineage>
</organism>
<dbReference type="Gene3D" id="1.25.40.10">
    <property type="entry name" value="Tetratricopeptide repeat domain"/>
    <property type="match status" value="1"/>
</dbReference>
<dbReference type="Pfam" id="PF07676">
    <property type="entry name" value="PD40"/>
    <property type="match status" value="3"/>
</dbReference>
<comment type="caution">
    <text evidence="8">The sequence shown here is derived from an EMBL/GenBank/DDBJ whole genome shotgun (WGS) entry which is preliminary data.</text>
</comment>
<feature type="domain" description="OmpA-like" evidence="7">
    <location>
        <begin position="515"/>
        <end position="659"/>
    </location>
</feature>
<evidence type="ECO:0000256" key="2">
    <source>
        <dbReference type="ARBA" id="ARBA00023136"/>
    </source>
</evidence>
<evidence type="ECO:0000313" key="8">
    <source>
        <dbReference type="EMBL" id="MBO8446488.1"/>
    </source>
</evidence>
<evidence type="ECO:0000259" key="7">
    <source>
        <dbReference type="PROSITE" id="PS51123"/>
    </source>
</evidence>
<dbReference type="EMBL" id="JADIMR010000027">
    <property type="protein sequence ID" value="MBO8446488.1"/>
    <property type="molecule type" value="Genomic_DNA"/>
</dbReference>
<dbReference type="InterPro" id="IPR036737">
    <property type="entry name" value="OmpA-like_sf"/>
</dbReference>
<dbReference type="PROSITE" id="PS51123">
    <property type="entry name" value="OMPA_2"/>
    <property type="match status" value="1"/>
</dbReference>
<dbReference type="PROSITE" id="PS51257">
    <property type="entry name" value="PROKAR_LIPOPROTEIN"/>
    <property type="match status" value="1"/>
</dbReference>
<reference evidence="8" key="2">
    <citation type="journal article" date="2021" name="PeerJ">
        <title>Extensive microbial diversity within the chicken gut microbiome revealed by metagenomics and culture.</title>
        <authorList>
            <person name="Gilroy R."/>
            <person name="Ravi A."/>
            <person name="Getino M."/>
            <person name="Pursley I."/>
            <person name="Horton D.L."/>
            <person name="Alikhan N.F."/>
            <person name="Baker D."/>
            <person name="Gharbi K."/>
            <person name="Hall N."/>
            <person name="Watson M."/>
            <person name="Adriaenssens E.M."/>
            <person name="Foster-Nyarko E."/>
            <person name="Jarju S."/>
            <person name="Secka A."/>
            <person name="Antonio M."/>
            <person name="Oren A."/>
            <person name="Chaudhuri R.R."/>
            <person name="La Ragione R."/>
            <person name="Hildebrand F."/>
            <person name="Pallen M.J."/>
        </authorList>
    </citation>
    <scope>NUCLEOTIDE SEQUENCE</scope>
    <source>
        <strain evidence="8">D3-1215</strain>
    </source>
</reference>
<feature type="chain" id="PRO_5038603590" evidence="6">
    <location>
        <begin position="23"/>
        <end position="663"/>
    </location>
</feature>
<feature type="signal peptide" evidence="6">
    <location>
        <begin position="1"/>
        <end position="22"/>
    </location>
</feature>
<keyword evidence="6" id="KW-0732">Signal</keyword>
<dbReference type="InterPro" id="IPR008969">
    <property type="entry name" value="CarboxyPept-like_regulatory"/>
</dbReference>
<accession>A0A9D9EFC2</accession>
<dbReference type="Pfam" id="PF00691">
    <property type="entry name" value="OmpA"/>
    <property type="match status" value="1"/>
</dbReference>
<dbReference type="InterPro" id="IPR011990">
    <property type="entry name" value="TPR-like_helical_dom_sf"/>
</dbReference>
<sequence length="663" mass="74861">MPKRLLAGLLLVAIMASCSLNSRITKADKKFALGEYYKAAEMYRKIYPRVSSKKQRKLKGEVAFKMGNSYRIIESNRRAETGFKNAVRYGCRDSLLYYYYAEVLRRNGKYNEALKMYQRYEKLFPESELARNGIESCEKALDEWKEKTRYVVTKDPVMNSRYSDFCPVFASSDADVVYFNSTRIPKGTKSKNSNITGQRNNEIYTTRKNAREQWEEPGLVEGEDINTEFDEGACAFSPDYQQMYFTVSKVEKGKTLGAAIYVSNRSGGEWTKPELVKLVEDSTISTAHPAMSPDGKYLYFVSDMPGGFGGKDIWRSAKEGEGWGYPENLGPEINTPGEEMFPSFRQDGTLYFSSDGHQGLGGLDIFAAKPEQSSDSVPTWRIENLLQPINSRADDFGITFAPDGEWGFFSSNRNDRKFYDAIFRFEIPQYDYTLRGTVSDTDGEPVSDASVKIVGNDGTIASVKVNKKGEYEFAAAKNTKYVMLATCRAYLNNKQSVEVGDDQEDKSYETDFTLSLIDKPVKMNNIFFKFGSAELTPESSAGLDDLVKLLQDNPNITIEIGAHTDYVGSDEDNFKLSSQRAQAVVDYLLAKGIEQARLTAKGYGESQPVVPDKALVRKNRFLRVGVPLTEEYVSKLDDKQKEIANGLNRRTEFKVLKTTYNMF</sequence>
<dbReference type="InterPro" id="IPR006664">
    <property type="entry name" value="OMP_bac"/>
</dbReference>
<dbReference type="InterPro" id="IPR019734">
    <property type="entry name" value="TPR_rpt"/>
</dbReference>
<dbReference type="SUPFAM" id="SSF49464">
    <property type="entry name" value="Carboxypeptidase regulatory domain-like"/>
    <property type="match status" value="1"/>
</dbReference>
<dbReference type="Proteomes" id="UP000823637">
    <property type="component" value="Unassembled WGS sequence"/>
</dbReference>
<dbReference type="PROSITE" id="PS50005">
    <property type="entry name" value="TPR"/>
    <property type="match status" value="1"/>
</dbReference>
<dbReference type="CDD" id="cd07185">
    <property type="entry name" value="OmpA_C-like"/>
    <property type="match status" value="1"/>
</dbReference>
<keyword evidence="4" id="KW-0802">TPR repeat</keyword>
<keyword evidence="3" id="KW-0998">Cell outer membrane</keyword>
<feature type="repeat" description="TPR" evidence="4">
    <location>
        <begin position="94"/>
        <end position="127"/>
    </location>
</feature>
<name>A0A9D9EFC2_9BACT</name>
<dbReference type="InterPro" id="IPR050330">
    <property type="entry name" value="Bact_OuterMem_StrucFunc"/>
</dbReference>
<dbReference type="PANTHER" id="PTHR30329:SF21">
    <property type="entry name" value="LIPOPROTEIN YIAD-RELATED"/>
    <property type="match status" value="1"/>
</dbReference>
<dbReference type="InterPro" id="IPR011042">
    <property type="entry name" value="6-blade_b-propeller_TolB-like"/>
</dbReference>
<dbReference type="Gene3D" id="2.60.40.1120">
    <property type="entry name" value="Carboxypeptidase-like, regulatory domain"/>
    <property type="match status" value="1"/>
</dbReference>
<evidence type="ECO:0000313" key="9">
    <source>
        <dbReference type="Proteomes" id="UP000823637"/>
    </source>
</evidence>
<dbReference type="SUPFAM" id="SSF82171">
    <property type="entry name" value="DPP6 N-terminal domain-like"/>
    <property type="match status" value="1"/>
</dbReference>
<gene>
    <name evidence="8" type="ORF">IAC32_01915</name>
</gene>
<dbReference type="Pfam" id="PF13620">
    <property type="entry name" value="CarboxypepD_reg"/>
    <property type="match status" value="1"/>
</dbReference>
<proteinExistence type="predicted"/>
<dbReference type="InterPro" id="IPR011659">
    <property type="entry name" value="WD40"/>
</dbReference>
<evidence type="ECO:0000256" key="6">
    <source>
        <dbReference type="SAM" id="SignalP"/>
    </source>
</evidence>
<dbReference type="PRINTS" id="PR01021">
    <property type="entry name" value="OMPADOMAIN"/>
</dbReference>
<evidence type="ECO:0000256" key="1">
    <source>
        <dbReference type="ARBA" id="ARBA00004442"/>
    </source>
</evidence>
<protein>
    <submittedName>
        <fullName evidence="8">PD40 domain-containing protein</fullName>
    </submittedName>
</protein>
<dbReference type="SUPFAM" id="SSF103088">
    <property type="entry name" value="OmpA-like"/>
    <property type="match status" value="1"/>
</dbReference>
<dbReference type="SUPFAM" id="SSF48452">
    <property type="entry name" value="TPR-like"/>
    <property type="match status" value="1"/>
</dbReference>
<comment type="subcellular location">
    <subcellularLocation>
        <location evidence="1">Cell outer membrane</location>
    </subcellularLocation>
</comment>